<gene>
    <name evidence="1" type="ORF">LCGC14_2565270</name>
</gene>
<dbReference type="EMBL" id="LAZR01042455">
    <property type="protein sequence ID" value="KKL09495.1"/>
    <property type="molecule type" value="Genomic_DNA"/>
</dbReference>
<sequence length="172" mass="19601">MSQPSLDEARLRPQATPTLDLEVALPIDEGLAGLPRLFDSEWVWQAFCAQFGTPEEPPQRLRARELLYRLRAERTSPAELLQELLELEMPFELAEATRDFEVTRLELRLAPPPPEPEPFFETPEGKLRVRTLREAFRDIAITEKDLQVGLIGLEMPASQARAFAALEVQRLV</sequence>
<protein>
    <submittedName>
        <fullName evidence="1">Uncharacterized protein</fullName>
    </submittedName>
</protein>
<proteinExistence type="predicted"/>
<feature type="non-terminal residue" evidence="1">
    <location>
        <position position="172"/>
    </location>
</feature>
<name>A0A0F9AJB2_9ZZZZ</name>
<reference evidence="1" key="1">
    <citation type="journal article" date="2015" name="Nature">
        <title>Complex archaea that bridge the gap between prokaryotes and eukaryotes.</title>
        <authorList>
            <person name="Spang A."/>
            <person name="Saw J.H."/>
            <person name="Jorgensen S.L."/>
            <person name="Zaremba-Niedzwiedzka K."/>
            <person name="Martijn J."/>
            <person name="Lind A.E."/>
            <person name="van Eijk R."/>
            <person name="Schleper C."/>
            <person name="Guy L."/>
            <person name="Ettema T.J."/>
        </authorList>
    </citation>
    <scope>NUCLEOTIDE SEQUENCE</scope>
</reference>
<accession>A0A0F9AJB2</accession>
<organism evidence="1">
    <name type="scientific">marine sediment metagenome</name>
    <dbReference type="NCBI Taxonomy" id="412755"/>
    <lineage>
        <taxon>unclassified sequences</taxon>
        <taxon>metagenomes</taxon>
        <taxon>ecological metagenomes</taxon>
    </lineage>
</organism>
<dbReference type="AlphaFoldDB" id="A0A0F9AJB2"/>
<evidence type="ECO:0000313" key="1">
    <source>
        <dbReference type="EMBL" id="KKL09495.1"/>
    </source>
</evidence>
<comment type="caution">
    <text evidence="1">The sequence shown here is derived from an EMBL/GenBank/DDBJ whole genome shotgun (WGS) entry which is preliminary data.</text>
</comment>